<evidence type="ECO:0000259" key="3">
    <source>
        <dbReference type="Pfam" id="PF24289"/>
    </source>
</evidence>
<comment type="caution">
    <text evidence="4">The sequence shown here is derived from an EMBL/GenBank/DDBJ whole genome shotgun (WGS) entry which is preliminary data.</text>
</comment>
<dbReference type="Pfam" id="PF00656">
    <property type="entry name" value="Peptidase_C14"/>
    <property type="match status" value="1"/>
</dbReference>
<reference evidence="4" key="1">
    <citation type="submission" date="2022-07" db="EMBL/GenBank/DDBJ databases">
        <title>Taxonomy of Novel Oxalotrophic and Methylotrophic Bacteria.</title>
        <authorList>
            <person name="Sahin N."/>
            <person name="Tani A."/>
        </authorList>
    </citation>
    <scope>NUCLEOTIDE SEQUENCE</scope>
    <source>
        <strain evidence="4">Y10</strain>
    </source>
</reference>
<gene>
    <name evidence="4" type="ORF">Y10_02130</name>
</gene>
<name>A0ABQ5MEN2_9FLAO</name>
<feature type="region of interest" description="Disordered" evidence="1">
    <location>
        <begin position="422"/>
        <end position="441"/>
    </location>
</feature>
<dbReference type="InterPro" id="IPR055900">
    <property type="entry name" value="DUF7477"/>
</dbReference>
<feature type="compositionally biased region" description="Low complexity" evidence="1">
    <location>
        <begin position="428"/>
        <end position="441"/>
    </location>
</feature>
<evidence type="ECO:0000259" key="2">
    <source>
        <dbReference type="Pfam" id="PF00656"/>
    </source>
</evidence>
<feature type="domain" description="DUF7477" evidence="3">
    <location>
        <begin position="198"/>
        <end position="310"/>
    </location>
</feature>
<proteinExistence type="predicted"/>
<accession>A0ABQ5MEN2</accession>
<evidence type="ECO:0008006" key="6">
    <source>
        <dbReference type="Google" id="ProtNLM"/>
    </source>
</evidence>
<dbReference type="Gene3D" id="3.40.50.1460">
    <property type="match status" value="1"/>
</dbReference>
<feature type="domain" description="Peptidase C14 caspase" evidence="2">
    <location>
        <begin position="467"/>
        <end position="654"/>
    </location>
</feature>
<protein>
    <recommendedName>
        <fullName evidence="6">Caspase family p20 domain-containing protein</fullName>
    </recommendedName>
</protein>
<keyword evidence="5" id="KW-1185">Reference proteome</keyword>
<dbReference type="SUPFAM" id="SSF52129">
    <property type="entry name" value="Caspase-like"/>
    <property type="match status" value="1"/>
</dbReference>
<organism evidence="4 5">
    <name type="scientific">Neptunitalea lumnitzerae</name>
    <dbReference type="NCBI Taxonomy" id="2965509"/>
    <lineage>
        <taxon>Bacteria</taxon>
        <taxon>Pseudomonadati</taxon>
        <taxon>Bacteroidota</taxon>
        <taxon>Flavobacteriia</taxon>
        <taxon>Flavobacteriales</taxon>
        <taxon>Flavobacteriaceae</taxon>
        <taxon>Neptunitalea</taxon>
    </lineage>
</organism>
<evidence type="ECO:0000256" key="1">
    <source>
        <dbReference type="SAM" id="MobiDB-lite"/>
    </source>
</evidence>
<sequence length="696" mass="78638">MKKLIFVLVALLCYKTGISQTFYETSWNGSDGTTYTGLLIYYDDNDALMRIKYNKNGSYKVAEYRCKGKYFDKNGLEGYLLDGQNAKIVYGDKNNSTYYSDNFIFVKRGDTYGNPVLIDEVGLTSSNPKSKTHDVTYWKTIPTSTFTTDYVHNFFEKDEDLYNELLAYNSAEPTTTTTTTTTTAGLQEGTIPYGEYVLTNISTGPEKWAFIMSEGSGFTSQKWQKIDDFPKDFIREQWDDGYYITNLGHKDGNWVAVMSKGSGYTHQYWKKSDTFPKEWISEKWDEDHSITSVSYGHGEWALVMSKGTGYGYQSWKTSKEFPQEWIKEHWDDSYYITSVSYGNDLWAVVMTKDCGIYQQSWKTNYDYPKDWIREKWDDTYYINAIAKSSDLWAAVMSKGTGYTRQSWNSGKNFPKDWINEKSGGYSNTTTTTPTTTTPTTTTPVVNTGNAKIHLITVSNTMSNIGPSCQVDENNMVREFENISEALNIPLNKVVLNNKDVSRTALSNALRNLNPGSNDIVVFAYSGHGYRWSNQTSKYPNLDLRYSDYMEISNANNYNLEDVYNEITSKGARLNIVIGDCCNSDIGVTSRGGNPSLASRSFTQGQVEKLAELFIQKRGNIIAAAARPYETSCGSNADGGYFISSFIASLHKETSSIADDEPQWSQVFDLAIESANYKTQNLNGCDTQNGMYTSTVN</sequence>
<evidence type="ECO:0000313" key="4">
    <source>
        <dbReference type="EMBL" id="GLB47845.1"/>
    </source>
</evidence>
<dbReference type="InterPro" id="IPR011600">
    <property type="entry name" value="Pept_C14_caspase"/>
</dbReference>
<feature type="domain" description="DUF7477" evidence="3">
    <location>
        <begin position="344"/>
        <end position="434"/>
    </location>
</feature>
<dbReference type="Pfam" id="PF24289">
    <property type="entry name" value="DUF7477"/>
    <property type="match status" value="2"/>
</dbReference>
<dbReference type="EMBL" id="BRVO01000001">
    <property type="protein sequence ID" value="GLB47845.1"/>
    <property type="molecule type" value="Genomic_DNA"/>
</dbReference>
<dbReference type="RefSeq" id="WP_281763510.1">
    <property type="nucleotide sequence ID" value="NZ_BRVO01000001.1"/>
</dbReference>
<dbReference type="InterPro" id="IPR029030">
    <property type="entry name" value="Caspase-like_dom_sf"/>
</dbReference>
<dbReference type="Proteomes" id="UP001143543">
    <property type="component" value="Unassembled WGS sequence"/>
</dbReference>
<evidence type="ECO:0000313" key="5">
    <source>
        <dbReference type="Proteomes" id="UP001143543"/>
    </source>
</evidence>